<evidence type="ECO:0000256" key="1">
    <source>
        <dbReference type="ARBA" id="ARBA00022527"/>
    </source>
</evidence>
<feature type="domain" description="Protein kinase" evidence="8">
    <location>
        <begin position="190"/>
        <end position="507"/>
    </location>
</feature>
<dbReference type="SUPFAM" id="SSF56112">
    <property type="entry name" value="Protein kinase-like (PK-like)"/>
    <property type="match status" value="1"/>
</dbReference>
<dbReference type="GeneID" id="7197993"/>
<evidence type="ECO:0000256" key="6">
    <source>
        <dbReference type="PROSITE-ProRule" id="PRU10141"/>
    </source>
</evidence>
<evidence type="ECO:0000256" key="2">
    <source>
        <dbReference type="ARBA" id="ARBA00022679"/>
    </source>
</evidence>
<keyword evidence="3 6" id="KW-0547">Nucleotide-binding</keyword>
<dbReference type="Gene3D" id="3.30.200.20">
    <property type="entry name" value="Phosphorylase Kinase, domain 1"/>
    <property type="match status" value="1"/>
</dbReference>
<dbReference type="Proteomes" id="UP000000759">
    <property type="component" value="Chromosome 4"/>
</dbReference>
<dbReference type="PaxDb" id="2850-Phatr25974"/>
<dbReference type="GO" id="GO:0004674">
    <property type="term" value="F:protein serine/threonine kinase activity"/>
    <property type="evidence" value="ECO:0007669"/>
    <property type="project" value="UniProtKB-KW"/>
</dbReference>
<dbReference type="PROSITE" id="PS00108">
    <property type="entry name" value="PROTEIN_KINASE_ST"/>
    <property type="match status" value="1"/>
</dbReference>
<evidence type="ECO:0000313" key="9">
    <source>
        <dbReference type="EMBL" id="EEC50087.1"/>
    </source>
</evidence>
<sequence>MRTDAVSETESAADLRQRGNHEFQQHNYEHAVVLYTEALRVAATSPDTLDTPELVLNHLNRAAAYGQQQNYPAALEDAKQAWDLSQHTSVKAAYRLAKTYRQLHQYADAKAIIQAGLKALQQQSPVPEASGGDEDPNDVTFQQQHQALQDLWTQVLQAALEQSSDSKEPKDTTPETSIEDVTRGVSIREFRVHQELGYGNFSQIQVVTHRITNERFALKRIEKKRCEELAKRQHPNVYNEVNMERRVLLQRLPRHPNVVKMFHAFQDYTTLYYLMELHDAWSDLWSELRDLPGNEGWSSPSPKSRMVGAHRSCAQIWMYQLLAAVEHCHKHGVVHRDLKPENILLNGRGHVILIDFGTAKDLLETDLNGPEFVGTPDFMSPEAVKGTSSMAETEAARQDHGDVVGAGPAADLWALGCLLYILHTGMTVFWTTSPYLAFLRIARGLVTRPVGIVDNDAWDLIQAWLRLDPQSRLGADVYTVQTPDGMDKPTMRSLPGGYDCIREHAYFAEYHHADDTVKAQTPIPTLRDLCVRSVAELAHRDAHHLDISDRHPPGDGSSHDMLRLSSRDRDMVLHVLDRQQRLRDPRVYARFFADPLMAPLNRIRPATRDVTGWTQMNDDQGKAPHALQNPDPHATPVPIDPIRLVYISNPLFGSQIRDGAMDDDERKLFLKQLKRCVATINRQRPKLVIVTGTIDAKCRKVLARIRDSIPILLNDGTAFCSFWILGVQCLALC</sequence>
<accession>B7FTI8</accession>
<proteinExistence type="predicted"/>
<dbReference type="InParanoid" id="B7FTI8"/>
<dbReference type="EMBL" id="CM000607">
    <property type="protein sequence ID" value="EEC50087.1"/>
    <property type="molecule type" value="Genomic_DNA"/>
</dbReference>
<dbReference type="Gene3D" id="1.25.40.10">
    <property type="entry name" value="Tetratricopeptide repeat domain"/>
    <property type="match status" value="1"/>
</dbReference>
<dbReference type="PANTHER" id="PTHR24353">
    <property type="entry name" value="CYCLIC NUCLEOTIDE-DEPENDENT PROTEIN KINASE"/>
    <property type="match status" value="1"/>
</dbReference>
<keyword evidence="10" id="KW-1185">Reference proteome</keyword>
<dbReference type="SUPFAM" id="SSF48452">
    <property type="entry name" value="TPR-like"/>
    <property type="match status" value="1"/>
</dbReference>
<dbReference type="SMART" id="SM00028">
    <property type="entry name" value="TPR"/>
    <property type="match status" value="3"/>
</dbReference>
<dbReference type="OrthoDB" id="347657at2759"/>
<name>B7FTI8_PHATC</name>
<keyword evidence="5 6" id="KW-0067">ATP-binding</keyword>
<dbReference type="KEGG" id="pti:PHATRDRAFT_25974"/>
<dbReference type="Pfam" id="PF00069">
    <property type="entry name" value="Pkinase"/>
    <property type="match status" value="1"/>
</dbReference>
<feature type="non-terminal residue" evidence="9">
    <location>
        <position position="733"/>
    </location>
</feature>
<keyword evidence="2" id="KW-0808">Transferase</keyword>
<dbReference type="InterPro" id="IPR000719">
    <property type="entry name" value="Prot_kinase_dom"/>
</dbReference>
<evidence type="ECO:0000256" key="5">
    <source>
        <dbReference type="ARBA" id="ARBA00022840"/>
    </source>
</evidence>
<dbReference type="RefSeq" id="XP_002178422.1">
    <property type="nucleotide sequence ID" value="XM_002178386.1"/>
</dbReference>
<evidence type="ECO:0000259" key="8">
    <source>
        <dbReference type="PROSITE" id="PS50011"/>
    </source>
</evidence>
<dbReference type="AlphaFoldDB" id="B7FTI8"/>
<dbReference type="GO" id="GO:0005524">
    <property type="term" value="F:ATP binding"/>
    <property type="evidence" value="ECO:0007669"/>
    <property type="project" value="UniProtKB-UniRule"/>
</dbReference>
<dbReference type="eggNOG" id="KOG0592">
    <property type="taxonomic scope" value="Eukaryota"/>
</dbReference>
<dbReference type="PROSITE" id="PS00107">
    <property type="entry name" value="PROTEIN_KINASE_ATP"/>
    <property type="match status" value="1"/>
</dbReference>
<evidence type="ECO:0000256" key="7">
    <source>
        <dbReference type="SAM" id="MobiDB-lite"/>
    </source>
</evidence>
<dbReference type="InterPro" id="IPR011990">
    <property type="entry name" value="TPR-like_helical_dom_sf"/>
</dbReference>
<dbReference type="Gene3D" id="1.10.510.10">
    <property type="entry name" value="Transferase(Phosphotransferase) domain 1"/>
    <property type="match status" value="1"/>
</dbReference>
<dbReference type="STRING" id="556484.B7FTI8"/>
<feature type="compositionally biased region" description="Basic and acidic residues" evidence="7">
    <location>
        <begin position="164"/>
        <end position="173"/>
    </location>
</feature>
<organism evidence="9 10">
    <name type="scientific">Phaeodactylum tricornutum (strain CCAP 1055/1)</name>
    <dbReference type="NCBI Taxonomy" id="556484"/>
    <lineage>
        <taxon>Eukaryota</taxon>
        <taxon>Sar</taxon>
        <taxon>Stramenopiles</taxon>
        <taxon>Ochrophyta</taxon>
        <taxon>Bacillariophyta</taxon>
        <taxon>Bacillariophyceae</taxon>
        <taxon>Bacillariophycidae</taxon>
        <taxon>Naviculales</taxon>
        <taxon>Phaeodactylaceae</taxon>
        <taxon>Phaeodactylum</taxon>
    </lineage>
</organism>
<evidence type="ECO:0000256" key="4">
    <source>
        <dbReference type="ARBA" id="ARBA00022777"/>
    </source>
</evidence>
<dbReference type="InterPro" id="IPR019734">
    <property type="entry name" value="TPR_rpt"/>
</dbReference>
<evidence type="ECO:0000313" key="10">
    <source>
        <dbReference type="Proteomes" id="UP000000759"/>
    </source>
</evidence>
<reference evidence="10" key="2">
    <citation type="submission" date="2008-08" db="EMBL/GenBank/DDBJ databases">
        <authorList>
            <consortium name="Diatom Consortium"/>
            <person name="Grigoriev I."/>
            <person name="Grimwood J."/>
            <person name="Kuo A."/>
            <person name="Otillar R.P."/>
            <person name="Salamov A."/>
            <person name="Detter J.C."/>
            <person name="Lindquist E."/>
            <person name="Shapiro H."/>
            <person name="Lucas S."/>
            <person name="Glavina del Rio T."/>
            <person name="Pitluck S."/>
            <person name="Rokhsar D."/>
            <person name="Bowler C."/>
        </authorList>
    </citation>
    <scope>GENOME REANNOTATION</scope>
    <source>
        <strain evidence="10">CCAP 1055/1</strain>
    </source>
</reference>
<keyword evidence="1" id="KW-0723">Serine/threonine-protein kinase</keyword>
<feature type="region of interest" description="Disordered" evidence="7">
    <location>
        <begin position="160"/>
        <end position="180"/>
    </location>
</feature>
<dbReference type="HOGENOM" id="CLU_329429_0_0_1"/>
<feature type="binding site" evidence="6">
    <location>
        <position position="219"/>
    </location>
    <ligand>
        <name>ATP</name>
        <dbReference type="ChEBI" id="CHEBI:30616"/>
    </ligand>
</feature>
<gene>
    <name evidence="9" type="ORF">PHATRDRAFT_25974</name>
</gene>
<dbReference type="SMART" id="SM00220">
    <property type="entry name" value="S_TKc"/>
    <property type="match status" value="1"/>
</dbReference>
<dbReference type="InterPro" id="IPR017441">
    <property type="entry name" value="Protein_kinase_ATP_BS"/>
</dbReference>
<evidence type="ECO:0000256" key="3">
    <source>
        <dbReference type="ARBA" id="ARBA00022741"/>
    </source>
</evidence>
<dbReference type="PROSITE" id="PS50011">
    <property type="entry name" value="PROTEIN_KINASE_DOM"/>
    <property type="match status" value="1"/>
</dbReference>
<dbReference type="InterPro" id="IPR011009">
    <property type="entry name" value="Kinase-like_dom_sf"/>
</dbReference>
<reference evidence="9 10" key="1">
    <citation type="journal article" date="2008" name="Nature">
        <title>The Phaeodactylum genome reveals the evolutionary history of diatom genomes.</title>
        <authorList>
            <person name="Bowler C."/>
            <person name="Allen A.E."/>
            <person name="Badger J.H."/>
            <person name="Grimwood J."/>
            <person name="Jabbari K."/>
            <person name="Kuo A."/>
            <person name="Maheswari U."/>
            <person name="Martens C."/>
            <person name="Maumus F."/>
            <person name="Otillar R.P."/>
            <person name="Rayko E."/>
            <person name="Salamov A."/>
            <person name="Vandepoele K."/>
            <person name="Beszteri B."/>
            <person name="Gruber A."/>
            <person name="Heijde M."/>
            <person name="Katinka M."/>
            <person name="Mock T."/>
            <person name="Valentin K."/>
            <person name="Verret F."/>
            <person name="Berges J.A."/>
            <person name="Brownlee C."/>
            <person name="Cadoret J.P."/>
            <person name="Chiovitti A."/>
            <person name="Choi C.J."/>
            <person name="Coesel S."/>
            <person name="De Martino A."/>
            <person name="Detter J.C."/>
            <person name="Durkin C."/>
            <person name="Falciatore A."/>
            <person name="Fournet J."/>
            <person name="Haruta M."/>
            <person name="Huysman M.J."/>
            <person name="Jenkins B.D."/>
            <person name="Jiroutova K."/>
            <person name="Jorgensen R.E."/>
            <person name="Joubert Y."/>
            <person name="Kaplan A."/>
            <person name="Kroger N."/>
            <person name="Kroth P.G."/>
            <person name="La Roche J."/>
            <person name="Lindquist E."/>
            <person name="Lommer M."/>
            <person name="Martin-Jezequel V."/>
            <person name="Lopez P.J."/>
            <person name="Lucas S."/>
            <person name="Mangogna M."/>
            <person name="McGinnis K."/>
            <person name="Medlin L.K."/>
            <person name="Montsant A."/>
            <person name="Oudot-Le Secq M.P."/>
            <person name="Napoli C."/>
            <person name="Obornik M."/>
            <person name="Parker M.S."/>
            <person name="Petit J.L."/>
            <person name="Porcel B.M."/>
            <person name="Poulsen N."/>
            <person name="Robison M."/>
            <person name="Rychlewski L."/>
            <person name="Rynearson T.A."/>
            <person name="Schmutz J."/>
            <person name="Shapiro H."/>
            <person name="Siaut M."/>
            <person name="Stanley M."/>
            <person name="Sussman M.R."/>
            <person name="Taylor A.R."/>
            <person name="Vardi A."/>
            <person name="von Dassow P."/>
            <person name="Vyverman W."/>
            <person name="Willis A."/>
            <person name="Wyrwicz L.S."/>
            <person name="Rokhsar D.S."/>
            <person name="Weissenbach J."/>
            <person name="Armbrust E.V."/>
            <person name="Green B.R."/>
            <person name="Van de Peer Y."/>
            <person name="Grigoriev I.V."/>
        </authorList>
    </citation>
    <scope>NUCLEOTIDE SEQUENCE [LARGE SCALE GENOMIC DNA]</scope>
    <source>
        <strain evidence="9 10">CCAP 1055/1</strain>
    </source>
</reference>
<dbReference type="InterPro" id="IPR008271">
    <property type="entry name" value="Ser/Thr_kinase_AS"/>
</dbReference>
<keyword evidence="4" id="KW-0418">Kinase</keyword>
<protein>
    <recommendedName>
        <fullName evidence="8">Protein kinase domain-containing protein</fullName>
    </recommendedName>
</protein>